<dbReference type="EMBL" id="CAJOBD010003565">
    <property type="protein sequence ID" value="CAF3955306.1"/>
    <property type="molecule type" value="Genomic_DNA"/>
</dbReference>
<feature type="region of interest" description="Disordered" evidence="1">
    <location>
        <begin position="139"/>
        <end position="162"/>
    </location>
</feature>
<comment type="caution">
    <text evidence="3">The sequence shown here is derived from an EMBL/GenBank/DDBJ whole genome shotgun (WGS) entry which is preliminary data.</text>
</comment>
<sequence>MYYPTFVQSTPAGTWPNTYQINPQQQQQAIPTVYYQVPTATVPSLPTTTAPEVFVSQQQVPTVYYQTPSVAVPSLPSITVPEAIVSQQQVPTIYYQTPSIAVPPLSSTTAPEVTVSQQPVPTVYYQTPSVTVPPIPTTTTSQTNIQQQPHSTSTTTTKTKTTTTRILNSTTLPTIDKNFVTEEIKTTITATKPETPAIQTITTSTATNVPQVTTVETTTIPERPQNQFRRLKSLSTSTYSSSPTISTHSTITPQPEIIKQPVVILPPQIPIQTTTTTATIPPQIPIQTATIVPPVHRVIHRPHDHRPHTPSGYYSSDLDYGKRKIYKTDYKYRHFYCCNLCKGRCDLHNRSYSCCEWFYGCPLWGLILCGLFFLTLLITFLTLFSLQPSINSTRRTETAETRLLNRTQIIYGFYKNCGYQINATFDTPTTLILCTNTATTSTARIELSSFYTVISRTNSYSYSKILILILLFTCFENFRI</sequence>
<dbReference type="Proteomes" id="UP000663836">
    <property type="component" value="Unassembled WGS sequence"/>
</dbReference>
<proteinExistence type="predicted"/>
<organism evidence="3 4">
    <name type="scientific">Rotaria sordida</name>
    <dbReference type="NCBI Taxonomy" id="392033"/>
    <lineage>
        <taxon>Eukaryota</taxon>
        <taxon>Metazoa</taxon>
        <taxon>Spiralia</taxon>
        <taxon>Gnathifera</taxon>
        <taxon>Rotifera</taxon>
        <taxon>Eurotatoria</taxon>
        <taxon>Bdelloidea</taxon>
        <taxon>Philodinida</taxon>
        <taxon>Philodinidae</taxon>
        <taxon>Rotaria</taxon>
    </lineage>
</organism>
<keyword evidence="2" id="KW-0472">Membrane</keyword>
<evidence type="ECO:0000313" key="4">
    <source>
        <dbReference type="Proteomes" id="UP000663836"/>
    </source>
</evidence>
<evidence type="ECO:0000313" key="3">
    <source>
        <dbReference type="EMBL" id="CAF3955306.1"/>
    </source>
</evidence>
<dbReference type="AlphaFoldDB" id="A0A819KVN3"/>
<evidence type="ECO:0000256" key="1">
    <source>
        <dbReference type="SAM" id="MobiDB-lite"/>
    </source>
</evidence>
<keyword evidence="2" id="KW-1133">Transmembrane helix</keyword>
<reference evidence="3" key="1">
    <citation type="submission" date="2021-02" db="EMBL/GenBank/DDBJ databases">
        <authorList>
            <person name="Nowell W R."/>
        </authorList>
    </citation>
    <scope>NUCLEOTIDE SEQUENCE</scope>
</reference>
<name>A0A819KVN3_9BILA</name>
<accession>A0A819KVN3</accession>
<evidence type="ECO:0000256" key="2">
    <source>
        <dbReference type="SAM" id="Phobius"/>
    </source>
</evidence>
<gene>
    <name evidence="3" type="ORF">JBS370_LOCUS23770</name>
</gene>
<feature type="transmembrane region" description="Helical" evidence="2">
    <location>
        <begin position="363"/>
        <end position="386"/>
    </location>
</feature>
<protein>
    <submittedName>
        <fullName evidence="3">Uncharacterized protein</fullName>
    </submittedName>
</protein>
<keyword evidence="2" id="KW-0812">Transmembrane</keyword>